<name>A0ABY2E3C8_9MICO</name>
<comment type="caution">
    <text evidence="2">The sequence shown here is derived from an EMBL/GenBank/DDBJ whole genome shotgun (WGS) entry which is preliminary data.</text>
</comment>
<evidence type="ECO:0000313" key="3">
    <source>
        <dbReference type="Proteomes" id="UP000504882"/>
    </source>
</evidence>
<gene>
    <name evidence="2" type="ORF">EXU48_11885</name>
</gene>
<proteinExistence type="predicted"/>
<reference evidence="2 3" key="1">
    <citation type="submission" date="2019-03" db="EMBL/GenBank/DDBJ databases">
        <title>Genomic features of bacteria from cold environments.</title>
        <authorList>
            <person name="Shen L."/>
        </authorList>
    </citation>
    <scope>NUCLEOTIDE SEQUENCE [LARGE SCALE GENOMIC DNA]</scope>
    <source>
        <strain evidence="3">T3246-1</strain>
    </source>
</reference>
<dbReference type="Pfam" id="PF11228">
    <property type="entry name" value="DUF3027"/>
    <property type="match status" value="1"/>
</dbReference>
<dbReference type="InterPro" id="IPR021391">
    <property type="entry name" value="DUF3027"/>
</dbReference>
<sequence>MTETFTVPSTTTTAGARRPAKDAVLAGAVEQARDTLLEAGAKDVGDHLGMVLEAERLATHYFAATSPGYEGWRWYVTMSRISRSRTATVCESGLLPGDGALLAPDWLPWAERLAPGDLGPTDRLPYVAEDDRLERGYLTSADPEEARVAITELGLGRDRVMNRRAIDAAATRWYSGPQGPDTAGTKAAGANCADCGFIVRIAGSLGTVFGVCANEWSPDDGKVVSLDHGCGAHSETDVPPQGHEWQQSAPHLDEADIEVVATEPLTTDGAEAAPVAEPATVADAEPAPVADAEVAPESGGEQTPTD</sequence>
<feature type="region of interest" description="Disordered" evidence="1">
    <location>
        <begin position="263"/>
        <end position="306"/>
    </location>
</feature>
<keyword evidence="3" id="KW-1185">Reference proteome</keyword>
<dbReference type="Proteomes" id="UP000504882">
    <property type="component" value="Unassembled WGS sequence"/>
</dbReference>
<accession>A0ABY2E3C8</accession>
<dbReference type="EMBL" id="SMNA01000005">
    <property type="protein sequence ID" value="TDE94137.1"/>
    <property type="molecule type" value="Genomic_DNA"/>
</dbReference>
<protein>
    <submittedName>
        <fullName evidence="2">DUF3027 domain-containing protein</fullName>
    </submittedName>
</protein>
<organism evidence="2 3">
    <name type="scientific">Occultella glacieicola</name>
    <dbReference type="NCBI Taxonomy" id="2518684"/>
    <lineage>
        <taxon>Bacteria</taxon>
        <taxon>Bacillati</taxon>
        <taxon>Actinomycetota</taxon>
        <taxon>Actinomycetes</taxon>
        <taxon>Micrococcales</taxon>
        <taxon>Ruaniaceae</taxon>
        <taxon>Occultella</taxon>
    </lineage>
</organism>
<feature type="compositionally biased region" description="Low complexity" evidence="1">
    <location>
        <begin position="270"/>
        <end position="297"/>
    </location>
</feature>
<evidence type="ECO:0000256" key="1">
    <source>
        <dbReference type="SAM" id="MobiDB-lite"/>
    </source>
</evidence>
<evidence type="ECO:0000313" key="2">
    <source>
        <dbReference type="EMBL" id="TDE94137.1"/>
    </source>
</evidence>